<dbReference type="PANTHER" id="PTHR36897">
    <property type="entry name" value="OS10G0351100-LIKE PROTEIN"/>
    <property type="match status" value="1"/>
</dbReference>
<organism evidence="1 2">
    <name type="scientific">Thalassiosira oceanica</name>
    <name type="common">Marine diatom</name>
    <dbReference type="NCBI Taxonomy" id="159749"/>
    <lineage>
        <taxon>Eukaryota</taxon>
        <taxon>Sar</taxon>
        <taxon>Stramenopiles</taxon>
        <taxon>Ochrophyta</taxon>
        <taxon>Bacillariophyta</taxon>
        <taxon>Coscinodiscophyceae</taxon>
        <taxon>Thalassiosirophycidae</taxon>
        <taxon>Thalassiosirales</taxon>
        <taxon>Thalassiosiraceae</taxon>
        <taxon>Thalassiosira</taxon>
    </lineage>
</organism>
<gene>
    <name evidence="1" type="ORF">THAOC_06714</name>
</gene>
<keyword evidence="2" id="KW-1185">Reference proteome</keyword>
<evidence type="ECO:0000313" key="2">
    <source>
        <dbReference type="Proteomes" id="UP000266841"/>
    </source>
</evidence>
<accession>K0TEB6</accession>
<dbReference type="AlphaFoldDB" id="K0TEB6"/>
<reference evidence="1 2" key="1">
    <citation type="journal article" date="2012" name="Genome Biol.">
        <title>Genome and low-iron response of an oceanic diatom adapted to chronic iron limitation.</title>
        <authorList>
            <person name="Lommer M."/>
            <person name="Specht M."/>
            <person name="Roy A.S."/>
            <person name="Kraemer L."/>
            <person name="Andreson R."/>
            <person name="Gutowska M.A."/>
            <person name="Wolf J."/>
            <person name="Bergner S.V."/>
            <person name="Schilhabel M.B."/>
            <person name="Klostermeier U.C."/>
            <person name="Beiko R.G."/>
            <person name="Rosenstiel P."/>
            <person name="Hippler M."/>
            <person name="Laroche J."/>
        </authorList>
    </citation>
    <scope>NUCLEOTIDE SEQUENCE [LARGE SCALE GENOMIC DNA]</scope>
    <source>
        <strain evidence="1 2">CCMP1005</strain>
    </source>
</reference>
<dbReference type="Proteomes" id="UP000266841">
    <property type="component" value="Unassembled WGS sequence"/>
</dbReference>
<proteinExistence type="predicted"/>
<dbReference type="OMA" id="EELMIKW"/>
<dbReference type="EMBL" id="AGNL01006755">
    <property type="protein sequence ID" value="EJK71811.1"/>
    <property type="molecule type" value="Genomic_DNA"/>
</dbReference>
<dbReference type="OrthoDB" id="445361at2759"/>
<comment type="caution">
    <text evidence="1">The sequence shown here is derived from an EMBL/GenBank/DDBJ whole genome shotgun (WGS) entry which is preliminary data.</text>
</comment>
<dbReference type="eggNOG" id="KOG2094">
    <property type="taxonomic scope" value="Eukaryota"/>
</dbReference>
<protein>
    <submittedName>
        <fullName evidence="1">Uncharacterized protein</fullName>
    </submittedName>
</protein>
<name>K0TEB6_THAOC</name>
<evidence type="ECO:0000313" key="1">
    <source>
        <dbReference type="EMBL" id="EJK71811.1"/>
    </source>
</evidence>
<sequence length="242" mass="26104">MKRRLIATSLAIAICLPVGALSFGRLPLTSRTNHGRIRGASGSSLHAASTDAPTSDIAEIEEVTAFASANGVDLQFTTNPARGYRGVAVAVDDPENILGYVEGFIRPAGQILHADKMEIFKAALNTARTSGGSFSGGGTFLGPGLLVAYVCLLHGRECGCGKIEFLAIDDAEFQHKRLVRYYRTAGFKEVRYVGEELKDIGDRLVWGGCGTLMTENVDKVLRKWTRIIRAGAKRVAESERTD</sequence>
<dbReference type="PANTHER" id="PTHR36897:SF2">
    <property type="entry name" value="OS10G0350800 PROTEIN"/>
    <property type="match status" value="1"/>
</dbReference>